<dbReference type="PANTHER" id="PTHR30055">
    <property type="entry name" value="HTH-TYPE TRANSCRIPTIONAL REGULATOR RUTR"/>
    <property type="match status" value="1"/>
</dbReference>
<comment type="caution">
    <text evidence="6">The sequence shown here is derived from an EMBL/GenBank/DDBJ whole genome shotgun (WGS) entry which is preliminary data.</text>
</comment>
<dbReference type="SUPFAM" id="SSF46689">
    <property type="entry name" value="Homeodomain-like"/>
    <property type="match status" value="1"/>
</dbReference>
<keyword evidence="3" id="KW-0804">Transcription</keyword>
<keyword evidence="1" id="KW-0805">Transcription regulation</keyword>
<accession>A0ABW0ZNE2</accession>
<name>A0ABW0ZNE2_9ACTN</name>
<evidence type="ECO:0000256" key="4">
    <source>
        <dbReference type="PROSITE-ProRule" id="PRU00335"/>
    </source>
</evidence>
<gene>
    <name evidence="6" type="ORF">ACFPQB_19705</name>
</gene>
<dbReference type="Gene3D" id="1.10.10.60">
    <property type="entry name" value="Homeodomain-like"/>
    <property type="match status" value="1"/>
</dbReference>
<dbReference type="EMBL" id="JBHSNS010000012">
    <property type="protein sequence ID" value="MFC5731146.1"/>
    <property type="molecule type" value="Genomic_DNA"/>
</dbReference>
<keyword evidence="7" id="KW-1185">Reference proteome</keyword>
<dbReference type="Pfam" id="PF00440">
    <property type="entry name" value="TetR_N"/>
    <property type="match status" value="1"/>
</dbReference>
<evidence type="ECO:0000256" key="3">
    <source>
        <dbReference type="ARBA" id="ARBA00023163"/>
    </source>
</evidence>
<feature type="domain" description="HTH tetR-type" evidence="5">
    <location>
        <begin position="10"/>
        <end position="70"/>
    </location>
</feature>
<protein>
    <submittedName>
        <fullName evidence="6">TetR/AcrR family transcriptional regulator</fullName>
    </submittedName>
</protein>
<organism evidence="6 7">
    <name type="scientific">Nocardioides vastitatis</name>
    <dbReference type="NCBI Taxonomy" id="2568655"/>
    <lineage>
        <taxon>Bacteria</taxon>
        <taxon>Bacillati</taxon>
        <taxon>Actinomycetota</taxon>
        <taxon>Actinomycetes</taxon>
        <taxon>Propionibacteriales</taxon>
        <taxon>Nocardioidaceae</taxon>
        <taxon>Nocardioides</taxon>
    </lineage>
</organism>
<proteinExistence type="predicted"/>
<evidence type="ECO:0000256" key="2">
    <source>
        <dbReference type="ARBA" id="ARBA00023125"/>
    </source>
</evidence>
<keyword evidence="2 4" id="KW-0238">DNA-binding</keyword>
<dbReference type="InterPro" id="IPR001647">
    <property type="entry name" value="HTH_TetR"/>
</dbReference>
<evidence type="ECO:0000313" key="6">
    <source>
        <dbReference type="EMBL" id="MFC5731146.1"/>
    </source>
</evidence>
<dbReference type="InterPro" id="IPR050109">
    <property type="entry name" value="HTH-type_TetR-like_transc_reg"/>
</dbReference>
<dbReference type="PANTHER" id="PTHR30055:SF238">
    <property type="entry name" value="MYCOFACTOCIN BIOSYNTHESIS TRANSCRIPTIONAL REGULATOR MFTR-RELATED"/>
    <property type="match status" value="1"/>
</dbReference>
<feature type="DNA-binding region" description="H-T-H motif" evidence="4">
    <location>
        <begin position="33"/>
        <end position="52"/>
    </location>
</feature>
<dbReference type="Gene3D" id="1.10.357.10">
    <property type="entry name" value="Tetracycline Repressor, domain 2"/>
    <property type="match status" value="1"/>
</dbReference>
<dbReference type="PRINTS" id="PR00455">
    <property type="entry name" value="HTHTETR"/>
</dbReference>
<sequence length="204" mass="22873">MANRREAQKAMTRAVLRDAGLALFRERGYAATTVDDIASAAGTTRVTFYAYFSSKAELARTLVSESLNAVLERRHSTIHGPTAPKLVEAVADGSPAAIEAWLRHTADLWHAVRPIIRIGRDAAAVEPELRNLVARWMEEAISDIEDGLHRAGRFKPHQRHFRGVLAMAELDYVGQNWEDADWKLDREQMLTELTASWSRLLSPD</sequence>
<reference evidence="7" key="1">
    <citation type="journal article" date="2019" name="Int. J. Syst. Evol. Microbiol.">
        <title>The Global Catalogue of Microorganisms (GCM) 10K type strain sequencing project: providing services to taxonomists for standard genome sequencing and annotation.</title>
        <authorList>
            <consortium name="The Broad Institute Genomics Platform"/>
            <consortium name="The Broad Institute Genome Sequencing Center for Infectious Disease"/>
            <person name="Wu L."/>
            <person name="Ma J."/>
        </authorList>
    </citation>
    <scope>NUCLEOTIDE SEQUENCE [LARGE SCALE GENOMIC DNA]</scope>
    <source>
        <strain evidence="7">YIM 94188</strain>
    </source>
</reference>
<dbReference type="RefSeq" id="WP_136431540.1">
    <property type="nucleotide sequence ID" value="NZ_JBHSNS010000012.1"/>
</dbReference>
<dbReference type="Proteomes" id="UP001596072">
    <property type="component" value="Unassembled WGS sequence"/>
</dbReference>
<evidence type="ECO:0000313" key="7">
    <source>
        <dbReference type="Proteomes" id="UP001596072"/>
    </source>
</evidence>
<dbReference type="InterPro" id="IPR009057">
    <property type="entry name" value="Homeodomain-like_sf"/>
</dbReference>
<evidence type="ECO:0000259" key="5">
    <source>
        <dbReference type="PROSITE" id="PS50977"/>
    </source>
</evidence>
<dbReference type="PROSITE" id="PS50977">
    <property type="entry name" value="HTH_TETR_2"/>
    <property type="match status" value="1"/>
</dbReference>
<evidence type="ECO:0000256" key="1">
    <source>
        <dbReference type="ARBA" id="ARBA00023015"/>
    </source>
</evidence>